<keyword evidence="3" id="KW-1185">Reference proteome</keyword>
<evidence type="ECO:0000256" key="1">
    <source>
        <dbReference type="SAM" id="MobiDB-lite"/>
    </source>
</evidence>
<dbReference type="EMBL" id="FMSP01000019">
    <property type="protein sequence ID" value="SCV73657.1"/>
    <property type="molecule type" value="Genomic_DNA"/>
</dbReference>
<reference evidence="3" key="1">
    <citation type="submission" date="2016-09" db="EMBL/GenBank/DDBJ databases">
        <authorList>
            <person name="Jeantristanb JTB J.-T."/>
            <person name="Ricardo R."/>
        </authorList>
    </citation>
    <scope>NUCLEOTIDE SEQUENCE [LARGE SCALE GENOMIC DNA]</scope>
</reference>
<name>A0A238FK78_9BASI</name>
<evidence type="ECO:0000313" key="3">
    <source>
        <dbReference type="Proteomes" id="UP000198372"/>
    </source>
</evidence>
<dbReference type="Proteomes" id="UP000198372">
    <property type="component" value="Unassembled WGS sequence"/>
</dbReference>
<accession>A0A238FK78</accession>
<gene>
    <name evidence="2" type="ORF">BQ2448_6087</name>
</gene>
<evidence type="ECO:0000313" key="2">
    <source>
        <dbReference type="EMBL" id="SCV73657.1"/>
    </source>
</evidence>
<feature type="region of interest" description="Disordered" evidence="1">
    <location>
        <begin position="296"/>
        <end position="344"/>
    </location>
</feature>
<protein>
    <submittedName>
        <fullName evidence="2">BQ2448_6087 protein</fullName>
    </submittedName>
</protein>
<organism evidence="2 3">
    <name type="scientific">Microbotryum intermedium</name>
    <dbReference type="NCBI Taxonomy" id="269621"/>
    <lineage>
        <taxon>Eukaryota</taxon>
        <taxon>Fungi</taxon>
        <taxon>Dikarya</taxon>
        <taxon>Basidiomycota</taxon>
        <taxon>Pucciniomycotina</taxon>
        <taxon>Microbotryomycetes</taxon>
        <taxon>Microbotryales</taxon>
        <taxon>Microbotryaceae</taxon>
        <taxon>Microbotryum</taxon>
    </lineage>
</organism>
<sequence length="344" mass="39318">MEQLQTPIVDAIILAPRHDDTTELAPCTPRTPRTRRAPRADDRIAIFVDSPIDDWRPKAVYRDLKNASATCRAWRDPFQCQLCHQTSIGIRTWYRRLNPDDVERKNARWNLGLARHYPVLKVHVVYPASRHADHLLHNDVHLVGRSLRTLSVSSRELILDSPTLKRLKGAPKEPEWISLLVTAHSDRIPKLVRMDAESERFFINSSSFMEINPGLQHLIINGVDQHIVFDREPSNEVEAKTSACVIHGRVPFVLPSLETLKLSNMPLHMLAVFSRKMRLPDLRTLHLRVTEYDLGVSSPASNSESRRFSAESPLRSEPFNPFGLARPKPRRQVSSSAEARKTRI</sequence>
<proteinExistence type="predicted"/>
<dbReference type="AlphaFoldDB" id="A0A238FK78"/>